<organism evidence="2 3">
    <name type="scientific">Phytophthora megakarya</name>
    <dbReference type="NCBI Taxonomy" id="4795"/>
    <lineage>
        <taxon>Eukaryota</taxon>
        <taxon>Sar</taxon>
        <taxon>Stramenopiles</taxon>
        <taxon>Oomycota</taxon>
        <taxon>Peronosporomycetes</taxon>
        <taxon>Peronosporales</taxon>
        <taxon>Peronosporaceae</taxon>
        <taxon>Phytophthora</taxon>
    </lineage>
</organism>
<reference evidence="3" key="1">
    <citation type="submission" date="2017-03" db="EMBL/GenBank/DDBJ databases">
        <title>Phytopthora megakarya and P. palmivora, two closely related causual agents of cacao black pod achieved similar genome size and gene model numbers by different mechanisms.</title>
        <authorList>
            <person name="Ali S."/>
            <person name="Shao J."/>
            <person name="Larry D.J."/>
            <person name="Kronmiller B."/>
            <person name="Shen D."/>
            <person name="Strem M.D."/>
            <person name="Melnick R.L."/>
            <person name="Guiltinan M.J."/>
            <person name="Tyler B.M."/>
            <person name="Meinhardt L.W."/>
            <person name="Bailey B.A."/>
        </authorList>
    </citation>
    <scope>NUCLEOTIDE SEQUENCE [LARGE SCALE GENOMIC DNA]</scope>
    <source>
        <strain evidence="3">zdho120</strain>
    </source>
</reference>
<dbReference type="Proteomes" id="UP000198211">
    <property type="component" value="Unassembled WGS sequence"/>
</dbReference>
<feature type="transmembrane region" description="Helical" evidence="1">
    <location>
        <begin position="48"/>
        <end position="69"/>
    </location>
</feature>
<evidence type="ECO:0008006" key="4">
    <source>
        <dbReference type="Google" id="ProtNLM"/>
    </source>
</evidence>
<dbReference type="STRING" id="4795.A0A225VCG6"/>
<feature type="transmembrane region" description="Helical" evidence="1">
    <location>
        <begin position="427"/>
        <end position="458"/>
    </location>
</feature>
<dbReference type="OrthoDB" id="108578at2759"/>
<comment type="caution">
    <text evidence="2">The sequence shown here is derived from an EMBL/GenBank/DDBJ whole genome shotgun (WGS) entry which is preliminary data.</text>
</comment>
<dbReference type="EMBL" id="NBNE01005664">
    <property type="protein sequence ID" value="OWZ03201.1"/>
    <property type="molecule type" value="Genomic_DNA"/>
</dbReference>
<accession>A0A225VCG6</accession>
<feature type="transmembrane region" description="Helical" evidence="1">
    <location>
        <begin position="183"/>
        <end position="201"/>
    </location>
</feature>
<evidence type="ECO:0000256" key="1">
    <source>
        <dbReference type="SAM" id="Phobius"/>
    </source>
</evidence>
<keyword evidence="1" id="KW-1133">Transmembrane helix</keyword>
<sequence length="557" mass="63021">MRAWLANCGLQLLLAWKRLQVSYHGGKYSIQRLLALEAYTRNTSVSRVVFVCFVTPLPMATLVILQELIPLQDPKDGWRANYGFWIRDFILAFVVNLTNIGQGPYFIADLPISRLQLVIVAACTSGAFTGIAILVVARFIFPVPFFVLMFAPVYYVLQIIMFRIVIGARIFKQMLAHRFQLERYMAFITIQFTLVFLYPAYEALFHVAEGTRYQLLAILLLPVIKVAVKNMVLRCTKHLEDMMPEAAIFTVDYFNAIYVATCMQSSSSTSAIAAIVITDLSQAMLMFYGLHRHTARILPRFGRIIKELPQYDSLLMSVSTLCRDSGNIEKQLGVNIRVRSCIPHQLSPVDEKLLDKLDVSTNTTKIHVDQQCTVNKVQENPSWDTIPDSMHTSSWCSKRRSNVVYPAIRSSVTLAEKKSVIREALEVLFTTECLIVAAYLEAVVPLFYSAYMLAMVHIPSAQYHSEMDGITSENVGSTVFPVFAFALLQIVSFLLLGLVVKRNCGMRALWQLAFVLESQMPLIQGKLMVWIMITLCFRLTHFGTCLIGNRNKILVLC</sequence>
<proteinExistence type="predicted"/>
<dbReference type="AlphaFoldDB" id="A0A225VCG6"/>
<evidence type="ECO:0000313" key="3">
    <source>
        <dbReference type="Proteomes" id="UP000198211"/>
    </source>
</evidence>
<feature type="transmembrane region" description="Helical" evidence="1">
    <location>
        <begin position="89"/>
        <end position="108"/>
    </location>
</feature>
<keyword evidence="1" id="KW-0472">Membrane</keyword>
<gene>
    <name evidence="2" type="ORF">PHMEG_00025109</name>
</gene>
<name>A0A225VCG6_9STRA</name>
<keyword evidence="1" id="KW-0812">Transmembrane</keyword>
<keyword evidence="3" id="KW-1185">Reference proteome</keyword>
<feature type="transmembrane region" description="Helical" evidence="1">
    <location>
        <begin position="115"/>
        <end position="141"/>
    </location>
</feature>
<feature type="transmembrane region" description="Helical" evidence="1">
    <location>
        <begin position="213"/>
        <end position="233"/>
    </location>
</feature>
<feature type="transmembrane region" description="Helical" evidence="1">
    <location>
        <begin position="153"/>
        <end position="171"/>
    </location>
</feature>
<feature type="transmembrane region" description="Helical" evidence="1">
    <location>
        <begin position="478"/>
        <end position="500"/>
    </location>
</feature>
<protein>
    <recommendedName>
        <fullName evidence="4">Transmembrane protein</fullName>
    </recommendedName>
</protein>
<evidence type="ECO:0000313" key="2">
    <source>
        <dbReference type="EMBL" id="OWZ03201.1"/>
    </source>
</evidence>